<dbReference type="Pfam" id="PF10143">
    <property type="entry name" value="PhosphMutase"/>
    <property type="match status" value="1"/>
</dbReference>
<feature type="compositionally biased region" description="Polar residues" evidence="6">
    <location>
        <begin position="1"/>
        <end position="13"/>
    </location>
</feature>
<evidence type="ECO:0000256" key="5">
    <source>
        <dbReference type="ARBA" id="ARBA00023152"/>
    </source>
</evidence>
<dbReference type="GO" id="GO:0004619">
    <property type="term" value="F:phosphoglycerate mutase activity"/>
    <property type="evidence" value="ECO:0007669"/>
    <property type="project" value="UniProtKB-EC"/>
</dbReference>
<organism evidence="8 9">
    <name type="scientific">Naegleria lovaniensis</name>
    <name type="common">Amoeba</name>
    <dbReference type="NCBI Taxonomy" id="51637"/>
    <lineage>
        <taxon>Eukaryota</taxon>
        <taxon>Discoba</taxon>
        <taxon>Heterolobosea</taxon>
        <taxon>Tetramitia</taxon>
        <taxon>Eutetramitia</taxon>
        <taxon>Vahlkampfiidae</taxon>
        <taxon>Naegleria</taxon>
    </lineage>
</organism>
<dbReference type="AlphaFoldDB" id="A0AA88GT78"/>
<evidence type="ECO:0000313" key="8">
    <source>
        <dbReference type="EMBL" id="KAG2387946.1"/>
    </source>
</evidence>
<dbReference type="CDD" id="cd16011">
    <property type="entry name" value="iPGM_like"/>
    <property type="match status" value="1"/>
</dbReference>
<feature type="compositionally biased region" description="Low complexity" evidence="6">
    <location>
        <begin position="14"/>
        <end position="24"/>
    </location>
</feature>
<feature type="region of interest" description="Disordered" evidence="6">
    <location>
        <begin position="1"/>
        <end position="24"/>
    </location>
</feature>
<gene>
    <name evidence="8" type="ORF">C9374_000796</name>
</gene>
<dbReference type="Pfam" id="PF01676">
    <property type="entry name" value="Metalloenzyme"/>
    <property type="match status" value="1"/>
</dbReference>
<keyword evidence="5" id="KW-0324">Glycolysis</keyword>
<dbReference type="RefSeq" id="XP_044551938.1">
    <property type="nucleotide sequence ID" value="XM_044697982.1"/>
</dbReference>
<comment type="function">
    <text evidence="2">Catalyzes the interconversion of 2-phosphoglycerate and 3-phosphoglycerate.</text>
</comment>
<evidence type="ECO:0000256" key="4">
    <source>
        <dbReference type="ARBA" id="ARBA00005524"/>
    </source>
</evidence>
<evidence type="ECO:0000256" key="6">
    <source>
        <dbReference type="SAM" id="MobiDB-lite"/>
    </source>
</evidence>
<dbReference type="InterPro" id="IPR004456">
    <property type="entry name" value="Pglycerate_mutase_ApgM"/>
</dbReference>
<sequence>MFSCEDSSLSPIHNNNNSTQPPNDNFYAVDEKKIKICFVMIDGIGEVNSKRLDGKTTLQSAHTPNMDLLAKTGMNGLMDPVQPGLACGSDTAHMSIFGYEPRLHYKGRGSFETIGAGLDMSPGDIAFKSNFATWNPQTNIVELRRADRHFEDIGPILCDYIEKRCEEGGFNANHDCIVSVKYATEHRCGVKVSGKNLSGDITGTDPLVDNLELVKCEPVKGLKGKELENAQRTSNLVNDLSHFIYEQLVHHDINKQRKKEGKNEANIILLRGCGVCIDVPPFSVRHPGLRPVMVAPTAIIAGLGKSIGMDLKKVEGATGDYRTNLQKKGSGFLKYLLGEDEPGNENKYNFGFCHIKAVDDTGHDGNFNLKKEFIEKSDQMIGMLMQEFEKRKQRAVFIVTGDHTTPCYYLDHSFEPVPLIISANYLNLEKHPELADTVQSFDEVYAKGGLGRFTGKQVFDIVREYINITTSQEDFMKF</sequence>
<comment type="catalytic activity">
    <reaction evidence="1">
        <text>(2R)-2-phosphoglycerate = (2R)-3-phosphoglycerate</text>
        <dbReference type="Rhea" id="RHEA:15901"/>
        <dbReference type="ChEBI" id="CHEBI:58272"/>
        <dbReference type="ChEBI" id="CHEBI:58289"/>
        <dbReference type="EC" id="5.4.2.12"/>
    </reaction>
</comment>
<accession>A0AA88GT78</accession>
<comment type="caution">
    <text evidence="8">The sequence shown here is derived from an EMBL/GenBank/DDBJ whole genome shotgun (WGS) entry which is preliminary data.</text>
</comment>
<evidence type="ECO:0000259" key="7">
    <source>
        <dbReference type="Pfam" id="PF01676"/>
    </source>
</evidence>
<feature type="domain" description="Metalloenzyme" evidence="7">
    <location>
        <begin position="35"/>
        <end position="431"/>
    </location>
</feature>
<proteinExistence type="inferred from homology"/>
<reference evidence="8 9" key="1">
    <citation type="journal article" date="2018" name="BMC Genomics">
        <title>The genome of Naegleria lovaniensis, the basis for a comparative approach to unravel pathogenicity factors of the human pathogenic amoeba N. fowleri.</title>
        <authorList>
            <person name="Liechti N."/>
            <person name="Schurch N."/>
            <person name="Bruggmann R."/>
            <person name="Wittwer M."/>
        </authorList>
    </citation>
    <scope>NUCLEOTIDE SEQUENCE [LARGE SCALE GENOMIC DNA]</scope>
    <source>
        <strain evidence="8 9">ATCC 30569</strain>
    </source>
</reference>
<dbReference type="GeneID" id="68093252"/>
<evidence type="ECO:0000256" key="3">
    <source>
        <dbReference type="ARBA" id="ARBA00004921"/>
    </source>
</evidence>
<dbReference type="InterPro" id="IPR006124">
    <property type="entry name" value="Metalloenzyme"/>
</dbReference>
<dbReference type="NCBIfam" id="TIGR00306">
    <property type="entry name" value="apgM"/>
    <property type="match status" value="1"/>
</dbReference>
<evidence type="ECO:0000256" key="1">
    <source>
        <dbReference type="ARBA" id="ARBA00000370"/>
    </source>
</evidence>
<protein>
    <recommendedName>
        <fullName evidence="7">Metalloenzyme domain-containing protein</fullName>
    </recommendedName>
</protein>
<dbReference type="SUPFAM" id="SSF53649">
    <property type="entry name" value="Alkaline phosphatase-like"/>
    <property type="match status" value="1"/>
</dbReference>
<dbReference type="PANTHER" id="PTHR31209">
    <property type="entry name" value="COFACTOR-INDEPENDENT PHOSPHOGLYCERATE MUTASE"/>
    <property type="match status" value="1"/>
</dbReference>
<dbReference type="GO" id="GO:0006096">
    <property type="term" value="P:glycolytic process"/>
    <property type="evidence" value="ECO:0007669"/>
    <property type="project" value="UniProtKB-KW"/>
</dbReference>
<dbReference type="GO" id="GO:0046872">
    <property type="term" value="F:metal ion binding"/>
    <property type="evidence" value="ECO:0007669"/>
    <property type="project" value="InterPro"/>
</dbReference>
<evidence type="ECO:0000313" key="9">
    <source>
        <dbReference type="Proteomes" id="UP000816034"/>
    </source>
</evidence>
<evidence type="ECO:0000256" key="2">
    <source>
        <dbReference type="ARBA" id="ARBA00002315"/>
    </source>
</evidence>
<dbReference type="Gene3D" id="3.40.720.10">
    <property type="entry name" value="Alkaline Phosphatase, subunit A"/>
    <property type="match status" value="2"/>
</dbReference>
<dbReference type="InterPro" id="IPR017850">
    <property type="entry name" value="Alkaline_phosphatase_core_sf"/>
</dbReference>
<dbReference type="PIRSF" id="PIRSF006392">
    <property type="entry name" value="IPGAM_arch"/>
    <property type="match status" value="1"/>
</dbReference>
<dbReference type="PANTHER" id="PTHR31209:SF0">
    <property type="entry name" value="METALLOENZYME DOMAIN-CONTAINING PROTEIN"/>
    <property type="match status" value="1"/>
</dbReference>
<comment type="similarity">
    <text evidence="4">Belongs to the BPG-independent phosphoglycerate mutase family. A-PGAM subfamily.</text>
</comment>
<name>A0AA88GT78_NAELO</name>
<keyword evidence="9" id="KW-1185">Reference proteome</keyword>
<dbReference type="EMBL" id="PYSW02000011">
    <property type="protein sequence ID" value="KAG2387946.1"/>
    <property type="molecule type" value="Genomic_DNA"/>
</dbReference>
<comment type="pathway">
    <text evidence="3">Carbohydrate degradation.</text>
</comment>
<dbReference type="Proteomes" id="UP000816034">
    <property type="component" value="Unassembled WGS sequence"/>
</dbReference>